<dbReference type="RefSeq" id="WP_190178986.1">
    <property type="nucleotide sequence ID" value="NZ_BMVF01000009.1"/>
</dbReference>
<dbReference type="AlphaFoldDB" id="A0A919CXW9"/>
<dbReference type="Pfam" id="PF01899">
    <property type="entry name" value="MNHE"/>
    <property type="match status" value="1"/>
</dbReference>
<dbReference type="Proteomes" id="UP000608955">
    <property type="component" value="Unassembled WGS sequence"/>
</dbReference>
<dbReference type="EMBL" id="BMVF01000009">
    <property type="protein sequence ID" value="GHD90905.1"/>
    <property type="molecule type" value="Genomic_DNA"/>
</dbReference>
<evidence type="ECO:0000313" key="1">
    <source>
        <dbReference type="EMBL" id="GHD90905.1"/>
    </source>
</evidence>
<proteinExistence type="predicted"/>
<comment type="caution">
    <text evidence="1">The sequence shown here is derived from an EMBL/GenBank/DDBJ whole genome shotgun (WGS) entry which is preliminary data.</text>
</comment>
<reference evidence="1" key="2">
    <citation type="submission" date="2020-09" db="EMBL/GenBank/DDBJ databases">
        <authorList>
            <person name="Sun Q."/>
            <person name="Ohkuma M."/>
        </authorList>
    </citation>
    <scope>NUCLEOTIDE SEQUENCE</scope>
    <source>
        <strain evidence="1">JCM 4654</strain>
    </source>
</reference>
<dbReference type="GO" id="GO:0016020">
    <property type="term" value="C:membrane"/>
    <property type="evidence" value="ECO:0007669"/>
    <property type="project" value="InterPro"/>
</dbReference>
<evidence type="ECO:0000313" key="2">
    <source>
        <dbReference type="Proteomes" id="UP000608955"/>
    </source>
</evidence>
<dbReference type="InterPro" id="IPR002758">
    <property type="entry name" value="Cation_antiport_E"/>
</dbReference>
<sequence>MIRVAELVWWWAAAVGVWLLTLSSVNGQDLVVAAACGLPAAVAARSGRRAVGGCWRPRPGWIRWAVTLPPSILADTARVFRTALRHARDERPPGRVREVALPHDAPQPVAAARRALATLALSSTPGAYVVDDDPGGHRLVVHSLSESTSPTEKAITR</sequence>
<keyword evidence="2" id="KW-1185">Reference proteome</keyword>
<name>A0A919CXW9_9ACTN</name>
<reference evidence="1" key="1">
    <citation type="journal article" date="2014" name="Int. J. Syst. Evol. Microbiol.">
        <title>Complete genome sequence of Corynebacterium casei LMG S-19264T (=DSM 44701T), isolated from a smear-ripened cheese.</title>
        <authorList>
            <consortium name="US DOE Joint Genome Institute (JGI-PGF)"/>
            <person name="Walter F."/>
            <person name="Albersmeier A."/>
            <person name="Kalinowski J."/>
            <person name="Ruckert C."/>
        </authorList>
    </citation>
    <scope>NUCLEOTIDE SEQUENCE</scope>
    <source>
        <strain evidence="1">JCM 4654</strain>
    </source>
</reference>
<dbReference type="GO" id="GO:0008324">
    <property type="term" value="F:monoatomic cation transmembrane transporter activity"/>
    <property type="evidence" value="ECO:0007669"/>
    <property type="project" value="InterPro"/>
</dbReference>
<protein>
    <submittedName>
        <fullName evidence="1">Uncharacterized protein</fullName>
    </submittedName>
</protein>
<accession>A0A919CXW9</accession>
<organism evidence="1 2">
    <name type="scientific">Streptomyces naganishii JCM 4654</name>
    <dbReference type="NCBI Taxonomy" id="1306179"/>
    <lineage>
        <taxon>Bacteria</taxon>
        <taxon>Bacillati</taxon>
        <taxon>Actinomycetota</taxon>
        <taxon>Actinomycetes</taxon>
        <taxon>Kitasatosporales</taxon>
        <taxon>Streptomycetaceae</taxon>
        <taxon>Streptomyces</taxon>
    </lineage>
</organism>
<gene>
    <name evidence="1" type="ORF">GCM10010508_37350</name>
</gene>